<proteinExistence type="predicted"/>
<evidence type="ECO:0000313" key="1">
    <source>
        <dbReference type="EMBL" id="SET71097.1"/>
    </source>
</evidence>
<evidence type="ECO:0000313" key="2">
    <source>
        <dbReference type="Proteomes" id="UP000198618"/>
    </source>
</evidence>
<dbReference type="Proteomes" id="UP000198618">
    <property type="component" value="Unassembled WGS sequence"/>
</dbReference>
<gene>
    <name evidence="1" type="ORF">SAMN05216389_12227</name>
</gene>
<name>A0A1I0GJH4_9BACI</name>
<organism evidence="1 2">
    <name type="scientific">Oceanobacillus limi</name>
    <dbReference type="NCBI Taxonomy" id="930131"/>
    <lineage>
        <taxon>Bacteria</taxon>
        <taxon>Bacillati</taxon>
        <taxon>Bacillota</taxon>
        <taxon>Bacilli</taxon>
        <taxon>Bacillales</taxon>
        <taxon>Bacillaceae</taxon>
        <taxon>Oceanobacillus</taxon>
    </lineage>
</organism>
<dbReference type="EMBL" id="FOHE01000022">
    <property type="protein sequence ID" value="SET71097.1"/>
    <property type="molecule type" value="Genomic_DNA"/>
</dbReference>
<dbReference type="AlphaFoldDB" id="A0A1I0GJH4"/>
<accession>A0A1I0GJH4</accession>
<dbReference type="OrthoDB" id="2431483at2"/>
<sequence>MDKRVQALVALTKTKFGLHNYYLKNHRLDRDVNLFRETVYTLSMEWFPNHIMEMEDDDTNPEGTAVIDIEVTTQKVKSVIFVGGKTFANGVTFSRSNTDDIIKWVEKETGLNFGTQFQIRKEEVGELTFSECIDGVAVSPSGSIEVEYNEAGKLTLFSIYGQFPQSEIIKKEKYMLSLDKVQQLAKGQLKLTEFPSFEHKKLTPVYAVEELFVTNDQMATIPFEPIVDVRAYLQVNKVIFWEESIDKPFNRKEMKWLEEVTADQAFSSEPSPDSFPITKDIQEKCIQIVRELLQRQFGKEPGKWILKTIHQEKGYIHATLRTVDQELRVFQRKLVIMIDPDTMEAVNYIDNKQMLEMFDEFQTTENIVLDKEEAYRKLKSSIELTPYYVYDFQQKQYILCGKIDCQYGVNATTGDVMALDDL</sequence>
<reference evidence="1 2" key="1">
    <citation type="submission" date="2016-10" db="EMBL/GenBank/DDBJ databases">
        <authorList>
            <person name="de Groot N.N."/>
        </authorList>
    </citation>
    <scope>NUCLEOTIDE SEQUENCE [LARGE SCALE GENOMIC DNA]</scope>
    <source>
        <strain evidence="1 2">IBRC-M 10780</strain>
    </source>
</reference>
<dbReference type="STRING" id="930131.SAMN05216389_12227"/>
<dbReference type="RefSeq" id="WP_090872188.1">
    <property type="nucleotide sequence ID" value="NZ_FOHE01000022.1"/>
</dbReference>
<keyword evidence="2" id="KW-1185">Reference proteome</keyword>
<protein>
    <submittedName>
        <fullName evidence="1">Uncharacterized protein</fullName>
    </submittedName>
</protein>